<sequence length="440" mass="48950">MGAIEEVKSSLAKAGQEHILNVLEHGTAADQATLSQQLSTELSNVDFCHLNSILQHSLEHKITGGAALVEPPSKDFLFDVEAERHHHNDRILHLETLGYNAIHAGQVAFLILAGGSGTRLGADVPKGLFTCNGLRLKKPLFQLHCERLRKREELAAVHCGGVPSGRIQLLVMTSSQNDRQTREFFQENNFFGLVKEQVHFFQQFSLPCYDEKTGKILMESSGRMCISPGGNGGVYTALSTPPNGEKISLLQRLEELGVKYIQIGNVDNLLSKMADPLFIGYAVEEKAHVVVKSSPKVSAEESVGVYARMEGEWGVVEYTEIGKRAAEVDAKTGELKFNCANISCYLCSLRFLQVAAEKMKTFTQYHAAHKKISTINGPVMGVKLEAFIFDLFRFVKYCYIPPKTGDDGFRIMQVNRNEEFAPIKNADGHQVIHQWKQHDF</sequence>
<dbReference type="PANTHER" id="PTHR11952:SF2">
    <property type="entry name" value="LD24639P"/>
    <property type="match status" value="1"/>
</dbReference>
<evidence type="ECO:0000256" key="1">
    <source>
        <dbReference type="ARBA" id="ARBA00005208"/>
    </source>
</evidence>
<protein>
    <recommendedName>
        <fullName evidence="3">UDP-N-acetylglucosamine diphosphorylase</fullName>
        <ecNumber evidence="3">2.7.7.23</ecNumber>
    </recommendedName>
</protein>
<proteinExistence type="inferred from homology"/>
<accession>A0A1X0P444</accession>
<dbReference type="Pfam" id="PF01704">
    <property type="entry name" value="UDPGP"/>
    <property type="match status" value="1"/>
</dbReference>
<keyword evidence="4" id="KW-0808">Transferase</keyword>
<dbReference type="EMBL" id="NBCO01000005">
    <property type="protein sequence ID" value="ORC91598.1"/>
    <property type="molecule type" value="Genomic_DNA"/>
</dbReference>
<gene>
    <name evidence="7" type="ORF">TM35_000051940</name>
</gene>
<evidence type="ECO:0000313" key="8">
    <source>
        <dbReference type="Proteomes" id="UP000192257"/>
    </source>
</evidence>
<dbReference type="InterPro" id="IPR029044">
    <property type="entry name" value="Nucleotide-diphossugar_trans"/>
</dbReference>
<dbReference type="PANTHER" id="PTHR11952">
    <property type="entry name" value="UDP- GLUCOSE PYROPHOSPHORYLASE"/>
    <property type="match status" value="1"/>
</dbReference>
<dbReference type="GO" id="GO:0006048">
    <property type="term" value="P:UDP-N-acetylglucosamine biosynthetic process"/>
    <property type="evidence" value="ECO:0007669"/>
    <property type="project" value="TreeGrafter"/>
</dbReference>
<comment type="catalytic activity">
    <reaction evidence="6">
        <text>N-acetyl-alpha-D-glucosamine 1-phosphate + UTP + H(+) = UDP-N-acetyl-alpha-D-glucosamine + diphosphate</text>
        <dbReference type="Rhea" id="RHEA:13509"/>
        <dbReference type="ChEBI" id="CHEBI:15378"/>
        <dbReference type="ChEBI" id="CHEBI:33019"/>
        <dbReference type="ChEBI" id="CHEBI:46398"/>
        <dbReference type="ChEBI" id="CHEBI:57705"/>
        <dbReference type="ChEBI" id="CHEBI:57776"/>
        <dbReference type="EC" id="2.7.7.23"/>
    </reaction>
</comment>
<evidence type="ECO:0000313" key="7">
    <source>
        <dbReference type="EMBL" id="ORC91598.1"/>
    </source>
</evidence>
<keyword evidence="8" id="KW-1185">Reference proteome</keyword>
<dbReference type="OrthoDB" id="532420at2759"/>
<dbReference type="InterPro" id="IPR002618">
    <property type="entry name" value="UDPGP_fam"/>
</dbReference>
<dbReference type="VEuPathDB" id="TriTrypDB:TM35_000051940"/>
<comment type="caution">
    <text evidence="7">The sequence shown here is derived from an EMBL/GenBank/DDBJ whole genome shotgun (WGS) entry which is preliminary data.</text>
</comment>
<comment type="pathway">
    <text evidence="1">Nucleotide-sugar biosynthesis; UDP-N-acetyl-alpha-D-glucosamine biosynthesis; UDP-N-acetyl-alpha-D-glucosamine from N-acetyl-alpha-D-glucosamine 1-phosphate: step 1/1.</text>
</comment>
<dbReference type="CDD" id="cd04193">
    <property type="entry name" value="UDPGlcNAc_PPase"/>
    <property type="match status" value="1"/>
</dbReference>
<name>A0A1X0P444_9TRYP</name>
<dbReference type="AlphaFoldDB" id="A0A1X0P444"/>
<evidence type="ECO:0000256" key="5">
    <source>
        <dbReference type="ARBA" id="ARBA00022695"/>
    </source>
</evidence>
<dbReference type="EC" id="2.7.7.23" evidence="3"/>
<dbReference type="GeneID" id="39982629"/>
<evidence type="ECO:0000256" key="3">
    <source>
        <dbReference type="ARBA" id="ARBA00012457"/>
    </source>
</evidence>
<dbReference type="STRING" id="67003.A0A1X0P444"/>
<reference evidence="7 8" key="1">
    <citation type="submission" date="2017-03" db="EMBL/GenBank/DDBJ databases">
        <title>An alternative strategy for trypanosome survival in the mammalian bloodstream revealed through genome and transcriptome analysis of the ubiquitous bovine parasite Trypanosoma (Megatrypanum) theileri.</title>
        <authorList>
            <person name="Kelly S."/>
            <person name="Ivens A."/>
            <person name="Mott A."/>
            <person name="O'Neill E."/>
            <person name="Emms D."/>
            <person name="Macleod O."/>
            <person name="Voorheis P."/>
            <person name="Matthews J."/>
            <person name="Matthews K."/>
            <person name="Carrington M."/>
        </authorList>
    </citation>
    <scope>NUCLEOTIDE SEQUENCE [LARGE SCALE GENOMIC DNA]</scope>
    <source>
        <strain evidence="7">Edinburgh</strain>
    </source>
</reference>
<keyword evidence="5" id="KW-0548">Nucleotidyltransferase</keyword>
<comment type="similarity">
    <text evidence="2">Belongs to the UDPGP type 1 family.</text>
</comment>
<evidence type="ECO:0000256" key="4">
    <source>
        <dbReference type="ARBA" id="ARBA00022679"/>
    </source>
</evidence>
<dbReference type="InterPro" id="IPR039741">
    <property type="entry name" value="UDP-sugar_pyrophosphorylase"/>
</dbReference>
<dbReference type="Gene3D" id="3.90.550.10">
    <property type="entry name" value="Spore Coat Polysaccharide Biosynthesis Protein SpsA, Chain A"/>
    <property type="match status" value="1"/>
</dbReference>
<dbReference type="SUPFAM" id="SSF53448">
    <property type="entry name" value="Nucleotide-diphospho-sugar transferases"/>
    <property type="match status" value="1"/>
</dbReference>
<dbReference type="RefSeq" id="XP_028885664.1">
    <property type="nucleotide sequence ID" value="XM_029022849.1"/>
</dbReference>
<evidence type="ECO:0000256" key="6">
    <source>
        <dbReference type="ARBA" id="ARBA00048493"/>
    </source>
</evidence>
<dbReference type="GO" id="GO:0003977">
    <property type="term" value="F:UDP-N-acetylglucosamine diphosphorylase activity"/>
    <property type="evidence" value="ECO:0007669"/>
    <property type="project" value="UniProtKB-EC"/>
</dbReference>
<dbReference type="Proteomes" id="UP000192257">
    <property type="component" value="Unassembled WGS sequence"/>
</dbReference>
<evidence type="ECO:0000256" key="2">
    <source>
        <dbReference type="ARBA" id="ARBA00010401"/>
    </source>
</evidence>
<organism evidence="7 8">
    <name type="scientific">Trypanosoma theileri</name>
    <dbReference type="NCBI Taxonomy" id="67003"/>
    <lineage>
        <taxon>Eukaryota</taxon>
        <taxon>Discoba</taxon>
        <taxon>Euglenozoa</taxon>
        <taxon>Kinetoplastea</taxon>
        <taxon>Metakinetoplastina</taxon>
        <taxon>Trypanosomatida</taxon>
        <taxon>Trypanosomatidae</taxon>
        <taxon>Trypanosoma</taxon>
    </lineage>
</organism>